<dbReference type="InterPro" id="IPR018310">
    <property type="entry name" value="Put_endonuclease_Z1-dom"/>
</dbReference>
<dbReference type="Proteomes" id="UP000275180">
    <property type="component" value="Unassembled WGS sequence"/>
</dbReference>
<proteinExistence type="predicted"/>
<dbReference type="RefSeq" id="WP_122244172.1">
    <property type="nucleotide sequence ID" value="NZ_RDQJ01000003.1"/>
</dbReference>
<feature type="compositionally biased region" description="Acidic residues" evidence="1">
    <location>
        <begin position="219"/>
        <end position="228"/>
    </location>
</feature>
<sequence>METVRIIGAVPQRPCWTDRLSAESWWYWKQLEALLRADPKWERQQLDSVAVESFKVLQHLPDPKSDTPFQGRGLVVGYVQSGKTANYTAVAARAIDAGYRMVIVLSGIHDSLRNQTQIRLERELVGDQRTDPREANGSRGWVTLTTPTEDFKAQEDNVLQSKGPFLAVVKKNVSVLQKLDRWLEASKQFLDELPVLIIDDEADQASINTKGNRPLDATVGDEDGEDENLAPSRTNALIRSILKRLKKAAYIAYTATPFANILINPEAVDRHVGDDLFPKDFVIQLPRPKGYTGTEELFGVSAQGRDVLRTVAEEDVKALRGARRRRRTEIVLERATDALPNSLADAVISFCIAGGIRILRGHVGKPHTMLVHVSQKTVDQSRIADAIRDQLDLWREADRQGQRLERIFGPVWEEMKGGIDTPADDAAILKAAIGVLRELVVLELNSVTGENLEYEEKPGRHVIAVGGNRLSRGLTLEGLTISYFLRTASMCDTLLQMARWYGFRRGYEDLIRIWTTDGIARWFSELALVEQSLRDSIIALARAGRRPDQMAIRLRAHSDLLLTARNKSGTAISQQDSWSGEHPQTVLLPFSDAAKLQANLTLTNRFIEGLSPVTKCQGGMLARDVPPETITAFLRDYQINEDIVVFRNDLLADWIMERAAIGELTDWSVFIASPADGQSTTLGSREIGLVRRKRVSSESIGILTDPAHEGVDLPQGPDAYKRDSGTYDAAAMRAARPSTQGLLLIYPLDPDYLGIPGGEPVIALALSLPQTSDAGTTWIVNSMVSNG</sequence>
<gene>
    <name evidence="3" type="ORF">EBQ34_03205</name>
</gene>
<dbReference type="Pfam" id="PF10593">
    <property type="entry name" value="Z1"/>
    <property type="match status" value="1"/>
</dbReference>
<evidence type="ECO:0000313" key="3">
    <source>
        <dbReference type="EMBL" id="RMX18082.1"/>
    </source>
</evidence>
<organism evidence="3 4">
    <name type="scientific">Vandammella animalimorsus</name>
    <dbReference type="NCBI Taxonomy" id="2029117"/>
    <lineage>
        <taxon>Bacteria</taxon>
        <taxon>Pseudomonadati</taxon>
        <taxon>Pseudomonadota</taxon>
        <taxon>Betaproteobacteria</taxon>
        <taxon>Burkholderiales</taxon>
        <taxon>Comamonadaceae</taxon>
        <taxon>Vandammella</taxon>
    </lineage>
</organism>
<evidence type="ECO:0000313" key="4">
    <source>
        <dbReference type="Proteomes" id="UP000275180"/>
    </source>
</evidence>
<evidence type="ECO:0000256" key="1">
    <source>
        <dbReference type="SAM" id="MobiDB-lite"/>
    </source>
</evidence>
<dbReference type="AlphaFoldDB" id="A0A3M6RSF2"/>
<protein>
    <recommendedName>
        <fullName evidence="2">Putative endonuclease Z1 domain-containing protein</fullName>
    </recommendedName>
</protein>
<feature type="region of interest" description="Disordered" evidence="1">
    <location>
        <begin position="208"/>
        <end position="228"/>
    </location>
</feature>
<name>A0A3M6RSF2_9BURK</name>
<feature type="domain" description="Putative endonuclease Z1" evidence="2">
    <location>
        <begin position="342"/>
        <end position="560"/>
    </location>
</feature>
<dbReference type="OrthoDB" id="436461at2"/>
<evidence type="ECO:0000259" key="2">
    <source>
        <dbReference type="Pfam" id="PF10593"/>
    </source>
</evidence>
<dbReference type="EMBL" id="RDQJ01000003">
    <property type="protein sequence ID" value="RMX18082.1"/>
    <property type="molecule type" value="Genomic_DNA"/>
</dbReference>
<accession>A0A3M6RSF2</accession>
<comment type="caution">
    <text evidence="3">The sequence shown here is derived from an EMBL/GenBank/DDBJ whole genome shotgun (WGS) entry which is preliminary data.</text>
</comment>
<reference evidence="3 4" key="1">
    <citation type="submission" date="2018-10" db="EMBL/GenBank/DDBJ databases">
        <title>Comamonadaceae CDC group NO-1 genome sequencing and assembly.</title>
        <authorList>
            <person name="Bernier A.-M."/>
            <person name="Bernard K."/>
        </authorList>
    </citation>
    <scope>NUCLEOTIDE SEQUENCE [LARGE SCALE GENOMIC DNA]</scope>
    <source>
        <strain evidence="3 4">NML180582</strain>
    </source>
</reference>